<dbReference type="EMBL" id="MN739952">
    <property type="protein sequence ID" value="QHT79704.1"/>
    <property type="molecule type" value="Genomic_DNA"/>
</dbReference>
<dbReference type="AlphaFoldDB" id="A0A6C0HGX3"/>
<dbReference type="GO" id="GO:0005524">
    <property type="term" value="F:ATP binding"/>
    <property type="evidence" value="ECO:0007669"/>
    <property type="project" value="InterPro"/>
</dbReference>
<dbReference type="SUPFAM" id="SSF52540">
    <property type="entry name" value="P-loop containing nucleoside triphosphate hydrolases"/>
    <property type="match status" value="1"/>
</dbReference>
<accession>A0A6C0HGX3</accession>
<dbReference type="Pfam" id="PF00004">
    <property type="entry name" value="AAA"/>
    <property type="match status" value="1"/>
</dbReference>
<sequence>MATEQRTSIRFNYSNEHSGSLFKEPLFYVGSNLNQFILQSYGKPHNEKLVDNSLTNFLQNTTTSMEMVSFDIDNDLTINYLLDRFALDEPYAFTYNGVEFTLIKAANEKMNDKMIKINHQYEYTHYTSYTISFAADKIDVFEAFIKSSAEYYKKHYYNIKTEKNKIKLFISSSEGNYFERLGSRNPRSMDSIYLPQKDKEAIINDLTKFLDPKTEKWYNEMGIPYKRIYLLEGIPGGGKSSLIAALASLFGYNLAIVSFTPKMTDVALLQAFRSLNDSHDKKGNEDEKKIFFVLEDMDCIFNKNRTSSEELHCSLTFSGVLNALDGITSDNKIGFISTNHIEQLNKALIRPGRIDYILKFDYATKEQIIMMCNKFTTNQDKQVANEFYSGVCALNIKVSTSLLQQYLLNYCEKPIDHLDELKKMYESSNVQKEVDEIGLYN</sequence>
<organism evidence="2">
    <name type="scientific">viral metagenome</name>
    <dbReference type="NCBI Taxonomy" id="1070528"/>
    <lineage>
        <taxon>unclassified sequences</taxon>
        <taxon>metagenomes</taxon>
        <taxon>organismal metagenomes</taxon>
    </lineage>
</organism>
<protein>
    <recommendedName>
        <fullName evidence="1">ATPase AAA-type core domain-containing protein</fullName>
    </recommendedName>
</protein>
<evidence type="ECO:0000313" key="2">
    <source>
        <dbReference type="EMBL" id="QHT79704.1"/>
    </source>
</evidence>
<dbReference type="InterPro" id="IPR027417">
    <property type="entry name" value="P-loop_NTPase"/>
</dbReference>
<feature type="domain" description="ATPase AAA-type core" evidence="1">
    <location>
        <begin position="230"/>
        <end position="361"/>
    </location>
</feature>
<dbReference type="PANTHER" id="PTHR23070">
    <property type="entry name" value="BCS1 AAA-TYPE ATPASE"/>
    <property type="match status" value="1"/>
</dbReference>
<name>A0A6C0HGX3_9ZZZZ</name>
<dbReference type="InterPro" id="IPR003959">
    <property type="entry name" value="ATPase_AAA_core"/>
</dbReference>
<dbReference type="InterPro" id="IPR050747">
    <property type="entry name" value="Mitochondrial_chaperone_BCS1"/>
</dbReference>
<dbReference type="Gene3D" id="3.40.50.300">
    <property type="entry name" value="P-loop containing nucleotide triphosphate hydrolases"/>
    <property type="match status" value="1"/>
</dbReference>
<dbReference type="GO" id="GO:0016887">
    <property type="term" value="F:ATP hydrolysis activity"/>
    <property type="evidence" value="ECO:0007669"/>
    <property type="project" value="InterPro"/>
</dbReference>
<proteinExistence type="predicted"/>
<reference evidence="2" key="1">
    <citation type="journal article" date="2020" name="Nature">
        <title>Giant virus diversity and host interactions through global metagenomics.</title>
        <authorList>
            <person name="Schulz F."/>
            <person name="Roux S."/>
            <person name="Paez-Espino D."/>
            <person name="Jungbluth S."/>
            <person name="Walsh D.A."/>
            <person name="Denef V.J."/>
            <person name="McMahon K.D."/>
            <person name="Konstantinidis K.T."/>
            <person name="Eloe-Fadrosh E.A."/>
            <person name="Kyrpides N.C."/>
            <person name="Woyke T."/>
        </authorList>
    </citation>
    <scope>NUCLEOTIDE SEQUENCE</scope>
    <source>
        <strain evidence="2">GVMAG-M-3300023184-101</strain>
    </source>
</reference>
<evidence type="ECO:0000259" key="1">
    <source>
        <dbReference type="Pfam" id="PF00004"/>
    </source>
</evidence>